<evidence type="ECO:0000313" key="8">
    <source>
        <dbReference type="Proteomes" id="UP001642484"/>
    </source>
</evidence>
<dbReference type="PANTHER" id="PTHR15710">
    <property type="entry name" value="E3 UBIQUITIN-PROTEIN LIGASE PRAJA"/>
    <property type="match status" value="1"/>
</dbReference>
<dbReference type="SMART" id="SM00184">
    <property type="entry name" value="RING"/>
    <property type="match status" value="1"/>
</dbReference>
<accession>A0ABP0NAS7</accession>
<evidence type="ECO:0000256" key="1">
    <source>
        <dbReference type="ARBA" id="ARBA00022723"/>
    </source>
</evidence>
<comment type="caution">
    <text evidence="7">The sequence shown here is derived from an EMBL/GenBank/DDBJ whole genome shotgun (WGS) entry which is preliminary data.</text>
</comment>
<evidence type="ECO:0000313" key="7">
    <source>
        <dbReference type="EMBL" id="CAK9060761.1"/>
    </source>
</evidence>
<reference evidence="7 8" key="1">
    <citation type="submission" date="2024-02" db="EMBL/GenBank/DDBJ databases">
        <authorList>
            <person name="Chen Y."/>
            <person name="Shah S."/>
            <person name="Dougan E. K."/>
            <person name="Thang M."/>
            <person name="Chan C."/>
        </authorList>
    </citation>
    <scope>NUCLEOTIDE SEQUENCE [LARGE SCALE GENOMIC DNA]</scope>
</reference>
<feature type="compositionally biased region" description="Basic and acidic residues" evidence="5">
    <location>
        <begin position="51"/>
        <end position="63"/>
    </location>
</feature>
<evidence type="ECO:0000259" key="6">
    <source>
        <dbReference type="PROSITE" id="PS50089"/>
    </source>
</evidence>
<feature type="region of interest" description="Disordered" evidence="5">
    <location>
        <begin position="17"/>
        <end position="87"/>
    </location>
</feature>
<dbReference type="Gene3D" id="3.30.40.10">
    <property type="entry name" value="Zinc/RING finger domain, C3HC4 (zinc finger)"/>
    <property type="match status" value="1"/>
</dbReference>
<proteinExistence type="predicted"/>
<keyword evidence="3" id="KW-0862">Zinc</keyword>
<dbReference type="InterPro" id="IPR001841">
    <property type="entry name" value="Znf_RING"/>
</dbReference>
<sequence length="349" mass="38218">MATLILDSDEEEDVVILSELPAPKPTKLTKVQKKRLKEKKRRERKRLKKQKQSEAEKAKELAVKAKAPPAKPKPPTKKARSTAAAGAPSETAAVVRELCYRVRTAGDYPAALCAECRRPLDAQGRDVAVVEVERPWLREPCLVHAQLCCLAAAGLLHPARPSELTQRRQLWAPAGLIQRPMEVRTSTETHGVLRSIGLAPRARPARPLRPAADGERVARGAGSGVDARSLASARQMAVAAALRAVRRAADDAAGIRRPRRVAATATAKSSALLEALLEVLPPAQHAHREDIPKGEYCAICHGKLFKRSRKIRSLPCGHTFHDSCILPWLSKRATCPLDRSDFSDLLKEK</sequence>
<dbReference type="InterPro" id="IPR013083">
    <property type="entry name" value="Znf_RING/FYVE/PHD"/>
</dbReference>
<feature type="domain" description="RING-type" evidence="6">
    <location>
        <begin position="297"/>
        <end position="339"/>
    </location>
</feature>
<keyword evidence="2 4" id="KW-0863">Zinc-finger</keyword>
<evidence type="ECO:0000256" key="3">
    <source>
        <dbReference type="ARBA" id="ARBA00022833"/>
    </source>
</evidence>
<evidence type="ECO:0000256" key="5">
    <source>
        <dbReference type="SAM" id="MobiDB-lite"/>
    </source>
</evidence>
<keyword evidence="1" id="KW-0479">Metal-binding</keyword>
<feature type="compositionally biased region" description="Basic residues" evidence="5">
    <location>
        <begin position="30"/>
        <end position="50"/>
    </location>
</feature>
<dbReference type="Pfam" id="PF13639">
    <property type="entry name" value="zf-RING_2"/>
    <property type="match status" value="1"/>
</dbReference>
<dbReference type="EMBL" id="CAXAMN010021551">
    <property type="protein sequence ID" value="CAK9060761.1"/>
    <property type="molecule type" value="Genomic_DNA"/>
</dbReference>
<evidence type="ECO:0000256" key="2">
    <source>
        <dbReference type="ARBA" id="ARBA00022771"/>
    </source>
</evidence>
<dbReference type="CDD" id="cd16454">
    <property type="entry name" value="RING-H2_PA-TM-RING"/>
    <property type="match status" value="1"/>
</dbReference>
<keyword evidence="8" id="KW-1185">Reference proteome</keyword>
<organism evidence="7 8">
    <name type="scientific">Durusdinium trenchii</name>
    <dbReference type="NCBI Taxonomy" id="1381693"/>
    <lineage>
        <taxon>Eukaryota</taxon>
        <taxon>Sar</taxon>
        <taxon>Alveolata</taxon>
        <taxon>Dinophyceae</taxon>
        <taxon>Suessiales</taxon>
        <taxon>Symbiodiniaceae</taxon>
        <taxon>Durusdinium</taxon>
    </lineage>
</organism>
<protein>
    <recommendedName>
        <fullName evidence="6">RING-type domain-containing protein</fullName>
    </recommendedName>
</protein>
<gene>
    <name evidence="7" type="ORF">CCMP2556_LOCUS29895</name>
</gene>
<name>A0ABP0NAS7_9DINO</name>
<dbReference type="Proteomes" id="UP001642484">
    <property type="component" value="Unassembled WGS sequence"/>
</dbReference>
<dbReference type="PROSITE" id="PS50089">
    <property type="entry name" value="ZF_RING_2"/>
    <property type="match status" value="1"/>
</dbReference>
<dbReference type="SUPFAM" id="SSF57850">
    <property type="entry name" value="RING/U-box"/>
    <property type="match status" value="1"/>
</dbReference>
<evidence type="ECO:0000256" key="4">
    <source>
        <dbReference type="PROSITE-ProRule" id="PRU00175"/>
    </source>
</evidence>